<reference evidence="2" key="1">
    <citation type="submission" date="2023-06" db="EMBL/GenBank/DDBJ databases">
        <title>Reference genome for the Northern bat (Eptesicus nilssonii), a most northern bat species.</title>
        <authorList>
            <person name="Laine V.N."/>
            <person name="Pulliainen A.T."/>
            <person name="Lilley T.M."/>
        </authorList>
    </citation>
    <scope>NUCLEOTIDE SEQUENCE</scope>
    <source>
        <strain evidence="2">BLF_Eptnil</strain>
        <tissue evidence="2">Kidney</tissue>
    </source>
</reference>
<dbReference type="AlphaFoldDB" id="A0AA40HN65"/>
<keyword evidence="3" id="KW-1185">Reference proteome</keyword>
<evidence type="ECO:0000313" key="3">
    <source>
        <dbReference type="Proteomes" id="UP001177744"/>
    </source>
</evidence>
<feature type="region of interest" description="Disordered" evidence="1">
    <location>
        <begin position="1"/>
        <end position="43"/>
    </location>
</feature>
<dbReference type="EMBL" id="JAULJE010000016">
    <property type="protein sequence ID" value="KAK1333726.1"/>
    <property type="molecule type" value="Genomic_DNA"/>
</dbReference>
<evidence type="ECO:0000313" key="2">
    <source>
        <dbReference type="EMBL" id="KAK1333726.1"/>
    </source>
</evidence>
<sequence>MRYRSGPSRPGQPPGAAVSPGQTSGSEAGALPSLDPAPLSQSRVLEREKDYPLNFFPCIGSNGDQRLFKDKEQLRPFEDEKSLTTEADSYPKMTPSATTILCQILRQASNLMPLFVLIGVEAELTWREMARRQRFLERARKQRLALDRAIVGKSEDSPPGG</sequence>
<organism evidence="2 3">
    <name type="scientific">Cnephaeus nilssonii</name>
    <name type="common">Northern bat</name>
    <name type="synonym">Eptesicus nilssonii</name>
    <dbReference type="NCBI Taxonomy" id="3371016"/>
    <lineage>
        <taxon>Eukaryota</taxon>
        <taxon>Metazoa</taxon>
        <taxon>Chordata</taxon>
        <taxon>Craniata</taxon>
        <taxon>Vertebrata</taxon>
        <taxon>Euteleostomi</taxon>
        <taxon>Mammalia</taxon>
        <taxon>Eutheria</taxon>
        <taxon>Laurasiatheria</taxon>
        <taxon>Chiroptera</taxon>
        <taxon>Yangochiroptera</taxon>
        <taxon>Vespertilionidae</taxon>
        <taxon>Cnephaeus</taxon>
    </lineage>
</organism>
<dbReference type="Proteomes" id="UP001177744">
    <property type="component" value="Unassembled WGS sequence"/>
</dbReference>
<protein>
    <submittedName>
        <fullName evidence="2">Uncharacterized protein</fullName>
    </submittedName>
</protein>
<comment type="caution">
    <text evidence="2">The sequence shown here is derived from an EMBL/GenBank/DDBJ whole genome shotgun (WGS) entry which is preliminary data.</text>
</comment>
<evidence type="ECO:0000256" key="1">
    <source>
        <dbReference type="SAM" id="MobiDB-lite"/>
    </source>
</evidence>
<accession>A0AA40HN65</accession>
<proteinExistence type="predicted"/>
<gene>
    <name evidence="2" type="ORF">QTO34_006113</name>
</gene>
<name>A0AA40HN65_CNENI</name>